<dbReference type="PANTHER" id="PTHR35394:SF5">
    <property type="entry name" value="DUF3176 DOMAIN-CONTAINING PROTEIN"/>
    <property type="match status" value="1"/>
</dbReference>
<evidence type="ECO:0000313" key="4">
    <source>
        <dbReference type="Proteomes" id="UP001175000"/>
    </source>
</evidence>
<dbReference type="Pfam" id="PF11374">
    <property type="entry name" value="DUF3176"/>
    <property type="match status" value="1"/>
</dbReference>
<dbReference type="EMBL" id="JAULSU010000002">
    <property type="protein sequence ID" value="KAK0625914.1"/>
    <property type="molecule type" value="Genomic_DNA"/>
</dbReference>
<sequence>MVAPTAISPGLSDAKDGSPFLDAKHEATAIDMGSSTAAPTSSRSTGTSGRRSPFGKLWVEMAGWMPEMGSVVVGLGSFCAMSIILAIFDGKEQPTLPLGLTINSALQYLTTLAKLAFVVPIIDGLGQLKWLWFASQPRPLLDFQLYEEMSRGGLLAILKMLLRLRDAFRWPLSWLASVLLVSAIFTSAVTQQVVTFDTKLVATDERVAEALRVSSFSRWDGSKFQLQRGDQLDMEHAIINAAYLDPSKSIAPLEPNCPTANCNFPPYDTVAICADVLNVTDLANTQRQPLYFTLANTSINSLTNNLLSAGLASPYPLSYTIGGLIMPEPSYVFSMERTAAALSNTLLLYTTGAVNVTSLRPEALHYAEIIIYACTKRLESGVKDGIKTTKETSSAARIISGGAASLNARWNLDKTEFQPQFSCKPGVAGETIELAAPEGLPSGTKLGMELCTALMSSTVINAYMQGFVALRVSDKAALQNVGQLSTALSTALFGGFMGSMPSREEQEAGLKGMVRNIGDGLTNMLRANGASYNNSSGVAVGTTLDARTIVRVRWVWFSLLVAQLVLTAGFVGAIIITNSRFGLQSIKGSSLATLCVLDAEIRHGLGPVGDVRSQSRMAAGVMVKLQRGESLRLVRCDEEKG</sequence>
<name>A0AA39X263_9PEZI</name>
<reference evidence="3" key="1">
    <citation type="submission" date="2023-06" db="EMBL/GenBank/DDBJ databases">
        <title>Genome-scale phylogeny and comparative genomics of the fungal order Sordariales.</title>
        <authorList>
            <consortium name="Lawrence Berkeley National Laboratory"/>
            <person name="Hensen N."/>
            <person name="Bonometti L."/>
            <person name="Westerberg I."/>
            <person name="Brannstrom I.O."/>
            <person name="Guillou S."/>
            <person name="Cros-Aarteil S."/>
            <person name="Calhoun S."/>
            <person name="Haridas S."/>
            <person name="Kuo A."/>
            <person name="Mondo S."/>
            <person name="Pangilinan J."/>
            <person name="Riley R."/>
            <person name="Labutti K."/>
            <person name="Andreopoulos B."/>
            <person name="Lipzen A."/>
            <person name="Chen C."/>
            <person name="Yanf M."/>
            <person name="Daum C."/>
            <person name="Ng V."/>
            <person name="Clum A."/>
            <person name="Steindorff A."/>
            <person name="Ohm R."/>
            <person name="Martin F."/>
            <person name="Silar P."/>
            <person name="Natvig D."/>
            <person name="Lalanne C."/>
            <person name="Gautier V."/>
            <person name="Ament-Velasquez S.L."/>
            <person name="Kruys A."/>
            <person name="Hutchinson M.I."/>
            <person name="Powell A.J."/>
            <person name="Barry K."/>
            <person name="Miller A.N."/>
            <person name="Grigoriev I.V."/>
            <person name="Debuchy R."/>
            <person name="Gladieux P."/>
            <person name="Thoren M.H."/>
            <person name="Johannesson H."/>
        </authorList>
    </citation>
    <scope>NUCLEOTIDE SEQUENCE</scope>
    <source>
        <strain evidence="3">CBS 606.72</strain>
    </source>
</reference>
<protein>
    <submittedName>
        <fullName evidence="3">Uncharacterized protein</fullName>
    </submittedName>
</protein>
<evidence type="ECO:0000256" key="2">
    <source>
        <dbReference type="SAM" id="Phobius"/>
    </source>
</evidence>
<evidence type="ECO:0000313" key="3">
    <source>
        <dbReference type="EMBL" id="KAK0625914.1"/>
    </source>
</evidence>
<gene>
    <name evidence="3" type="ORF">B0T14DRAFT_599398</name>
</gene>
<keyword evidence="4" id="KW-1185">Reference proteome</keyword>
<accession>A0AA39X263</accession>
<feature type="transmembrane region" description="Helical" evidence="2">
    <location>
        <begin position="554"/>
        <end position="577"/>
    </location>
</feature>
<evidence type="ECO:0000256" key="1">
    <source>
        <dbReference type="SAM" id="MobiDB-lite"/>
    </source>
</evidence>
<feature type="transmembrane region" description="Helical" evidence="2">
    <location>
        <begin position="167"/>
        <end position="189"/>
    </location>
</feature>
<dbReference type="InterPro" id="IPR021514">
    <property type="entry name" value="DUF3176"/>
</dbReference>
<proteinExistence type="predicted"/>
<keyword evidence="2" id="KW-0812">Transmembrane</keyword>
<feature type="compositionally biased region" description="Low complexity" evidence="1">
    <location>
        <begin position="33"/>
        <end position="51"/>
    </location>
</feature>
<dbReference type="AlphaFoldDB" id="A0AA39X263"/>
<dbReference type="Proteomes" id="UP001175000">
    <property type="component" value="Unassembled WGS sequence"/>
</dbReference>
<comment type="caution">
    <text evidence="3">The sequence shown here is derived from an EMBL/GenBank/DDBJ whole genome shotgun (WGS) entry which is preliminary data.</text>
</comment>
<dbReference type="PANTHER" id="PTHR35394">
    <property type="entry name" value="DUF3176 DOMAIN-CONTAINING PROTEIN"/>
    <property type="match status" value="1"/>
</dbReference>
<organism evidence="3 4">
    <name type="scientific">Immersiella caudata</name>
    <dbReference type="NCBI Taxonomy" id="314043"/>
    <lineage>
        <taxon>Eukaryota</taxon>
        <taxon>Fungi</taxon>
        <taxon>Dikarya</taxon>
        <taxon>Ascomycota</taxon>
        <taxon>Pezizomycotina</taxon>
        <taxon>Sordariomycetes</taxon>
        <taxon>Sordariomycetidae</taxon>
        <taxon>Sordariales</taxon>
        <taxon>Lasiosphaeriaceae</taxon>
        <taxon>Immersiella</taxon>
    </lineage>
</organism>
<keyword evidence="2" id="KW-1133">Transmembrane helix</keyword>
<feature type="region of interest" description="Disordered" evidence="1">
    <location>
        <begin position="32"/>
        <end position="51"/>
    </location>
</feature>
<feature type="transmembrane region" description="Helical" evidence="2">
    <location>
        <begin position="68"/>
        <end position="88"/>
    </location>
</feature>
<keyword evidence="2" id="KW-0472">Membrane</keyword>